<evidence type="ECO:0000313" key="2">
    <source>
        <dbReference type="Proteomes" id="UP000030624"/>
    </source>
</evidence>
<proteinExistence type="predicted"/>
<gene>
    <name evidence="1" type="ORF">GACE_2012</name>
</gene>
<dbReference type="HOGENOM" id="CLU_194235_0_0_2"/>
<name>A0A0A7GJD8_GEOAI</name>
<dbReference type="Proteomes" id="UP000030624">
    <property type="component" value="Chromosome"/>
</dbReference>
<dbReference type="EMBL" id="CP009552">
    <property type="protein sequence ID" value="AIY91036.1"/>
    <property type="molecule type" value="Genomic_DNA"/>
</dbReference>
<accession>A0A0A7GJD8</accession>
<protein>
    <submittedName>
        <fullName evidence="1">Uncharacterized protein</fullName>
    </submittedName>
</protein>
<dbReference type="STRING" id="565033.GACE_2012"/>
<dbReference type="AlphaFoldDB" id="A0A0A7GJD8"/>
<dbReference type="KEGG" id="gac:GACE_2012"/>
<reference evidence="1 2" key="1">
    <citation type="journal article" date="2015" name="Appl. Environ. Microbiol.">
        <title>The Geoglobus acetivorans genome: Fe(III) reduction, acetate utilization, autotrophic growth, and degradation of aromatic compounds in a hyperthermophilic archaeon.</title>
        <authorList>
            <person name="Mardanov A.V."/>
            <person name="Slododkina G.B."/>
            <person name="Slobodkin A.I."/>
            <person name="Beletsky A.V."/>
            <person name="Gavrilov S.N."/>
            <person name="Kublanov I.V."/>
            <person name="Bonch-Osmolovskaya E.A."/>
            <person name="Skryabin K.G."/>
            <person name="Ravin N.V."/>
        </authorList>
    </citation>
    <scope>NUCLEOTIDE SEQUENCE [LARGE SCALE GENOMIC DNA]</scope>
    <source>
        <strain evidence="1 2">SBH6</strain>
    </source>
</reference>
<dbReference type="eggNOG" id="arCOG07703">
    <property type="taxonomic scope" value="Archaea"/>
</dbReference>
<dbReference type="GeneID" id="24798583"/>
<organism evidence="1 2">
    <name type="scientific">Geoglobus acetivorans</name>
    <dbReference type="NCBI Taxonomy" id="565033"/>
    <lineage>
        <taxon>Archaea</taxon>
        <taxon>Methanobacteriati</taxon>
        <taxon>Methanobacteriota</taxon>
        <taxon>Archaeoglobi</taxon>
        <taxon>Archaeoglobales</taxon>
        <taxon>Archaeoglobaceae</taxon>
        <taxon>Geoglobus</taxon>
    </lineage>
</organism>
<dbReference type="RefSeq" id="WP_048093120.1">
    <property type="nucleotide sequence ID" value="NZ_CP009552.1"/>
</dbReference>
<evidence type="ECO:0000313" key="1">
    <source>
        <dbReference type="EMBL" id="AIY91036.1"/>
    </source>
</evidence>
<sequence>MVKTVTIQLPDWIDEERLGKAIAQAISKITSAKEVSVDELGEILGVKPEDLTEEIDVENIVELRKNGKD</sequence>